<dbReference type="AlphaFoldDB" id="A0A9P7D4F3"/>
<evidence type="ECO:0000256" key="2">
    <source>
        <dbReference type="ARBA" id="ARBA00010446"/>
    </source>
</evidence>
<comment type="subcellular location">
    <subcellularLocation>
        <location evidence="1 6">Secreted</location>
        <location evidence="1 6">Cell wall</location>
    </subcellularLocation>
</comment>
<evidence type="ECO:0000256" key="4">
    <source>
        <dbReference type="ARBA" id="ARBA00022525"/>
    </source>
</evidence>
<sequence length="84" mass="8907">QCQTGKIQCCENSSSVRESSLCPNCDLARKLFGLVPIDADVVSDDGLNCSPITVVGTGTGCAANQEPLLQRQQMGSHLYCVAFN</sequence>
<dbReference type="OrthoDB" id="4225815at2759"/>
<dbReference type="Proteomes" id="UP000714275">
    <property type="component" value="Unassembled WGS sequence"/>
</dbReference>
<evidence type="ECO:0000256" key="5">
    <source>
        <dbReference type="ARBA" id="ARBA00023157"/>
    </source>
</evidence>
<keyword evidence="3 6" id="KW-0134">Cell wall</keyword>
<evidence type="ECO:0000256" key="6">
    <source>
        <dbReference type="RuleBase" id="RU365009"/>
    </source>
</evidence>
<reference evidence="7" key="1">
    <citation type="journal article" date="2020" name="New Phytol.">
        <title>Comparative genomics reveals dynamic genome evolution in host specialist ectomycorrhizal fungi.</title>
        <authorList>
            <person name="Lofgren L.A."/>
            <person name="Nguyen N.H."/>
            <person name="Vilgalys R."/>
            <person name="Ruytinx J."/>
            <person name="Liao H.L."/>
            <person name="Branco S."/>
            <person name="Kuo A."/>
            <person name="LaButti K."/>
            <person name="Lipzen A."/>
            <person name="Andreopoulos W."/>
            <person name="Pangilinan J."/>
            <person name="Riley R."/>
            <person name="Hundley H."/>
            <person name="Na H."/>
            <person name="Barry K."/>
            <person name="Grigoriev I.V."/>
            <person name="Stajich J.E."/>
            <person name="Kennedy P.G."/>
        </authorList>
    </citation>
    <scope>NUCLEOTIDE SEQUENCE</scope>
    <source>
        <strain evidence="7">DOB743</strain>
    </source>
</reference>
<gene>
    <name evidence="7" type="ORF">EV702DRAFT_967340</name>
</gene>
<accession>A0A9P7D4F3</accession>
<evidence type="ECO:0000313" key="8">
    <source>
        <dbReference type="Proteomes" id="UP000714275"/>
    </source>
</evidence>
<keyword evidence="6" id="KW-0732">Signal</keyword>
<dbReference type="EMBL" id="JABBWD010000014">
    <property type="protein sequence ID" value="KAG1778712.1"/>
    <property type="molecule type" value="Genomic_DNA"/>
</dbReference>
<dbReference type="GO" id="GO:0009277">
    <property type="term" value="C:fungal-type cell wall"/>
    <property type="evidence" value="ECO:0007669"/>
    <property type="project" value="InterPro"/>
</dbReference>
<evidence type="ECO:0000256" key="1">
    <source>
        <dbReference type="ARBA" id="ARBA00004191"/>
    </source>
</evidence>
<organism evidence="7 8">
    <name type="scientific">Suillus placidus</name>
    <dbReference type="NCBI Taxonomy" id="48579"/>
    <lineage>
        <taxon>Eukaryota</taxon>
        <taxon>Fungi</taxon>
        <taxon>Dikarya</taxon>
        <taxon>Basidiomycota</taxon>
        <taxon>Agaricomycotina</taxon>
        <taxon>Agaricomycetes</taxon>
        <taxon>Agaricomycetidae</taxon>
        <taxon>Boletales</taxon>
        <taxon>Suillineae</taxon>
        <taxon>Suillaceae</taxon>
        <taxon>Suillus</taxon>
    </lineage>
</organism>
<dbReference type="CDD" id="cd23507">
    <property type="entry name" value="hydrophobin_I"/>
    <property type="match status" value="1"/>
</dbReference>
<proteinExistence type="inferred from homology"/>
<dbReference type="GO" id="GO:0005199">
    <property type="term" value="F:structural constituent of cell wall"/>
    <property type="evidence" value="ECO:0007669"/>
    <property type="project" value="InterPro"/>
</dbReference>
<dbReference type="SMART" id="SM00075">
    <property type="entry name" value="HYDRO"/>
    <property type="match status" value="1"/>
</dbReference>
<keyword evidence="4 6" id="KW-0964">Secreted</keyword>
<dbReference type="Pfam" id="PF01185">
    <property type="entry name" value="Hydrophobin"/>
    <property type="match status" value="1"/>
</dbReference>
<evidence type="ECO:0000256" key="3">
    <source>
        <dbReference type="ARBA" id="ARBA00022512"/>
    </source>
</evidence>
<keyword evidence="5 6" id="KW-1015">Disulfide bond</keyword>
<dbReference type="InterPro" id="IPR001338">
    <property type="entry name" value="Class_I_Hydrophobin"/>
</dbReference>
<comment type="similarity">
    <text evidence="2 6">Belongs to the fungal hydrophobin family.</text>
</comment>
<protein>
    <recommendedName>
        <fullName evidence="6">Hydrophobin</fullName>
    </recommendedName>
</protein>
<evidence type="ECO:0000313" key="7">
    <source>
        <dbReference type="EMBL" id="KAG1778712.1"/>
    </source>
</evidence>
<comment type="caution">
    <text evidence="7">The sequence shown here is derived from an EMBL/GenBank/DDBJ whole genome shotgun (WGS) entry which is preliminary data.</text>
</comment>
<name>A0A9P7D4F3_9AGAM</name>
<feature type="non-terminal residue" evidence="7">
    <location>
        <position position="1"/>
    </location>
</feature>
<keyword evidence="8" id="KW-1185">Reference proteome</keyword>